<dbReference type="Pfam" id="PF00930">
    <property type="entry name" value="DPPIV_N"/>
    <property type="match status" value="1"/>
</dbReference>
<feature type="domain" description="Dipeptidylpeptidase IV N-terminal" evidence="2">
    <location>
        <begin position="52"/>
        <end position="367"/>
    </location>
</feature>
<dbReference type="PANTHER" id="PTHR11731">
    <property type="entry name" value="PROTEASE FAMILY S9B,C DIPEPTIDYL-PEPTIDASE IV-RELATED"/>
    <property type="match status" value="1"/>
</dbReference>
<dbReference type="AlphaFoldDB" id="A0A0N4V0N4"/>
<keyword evidence="4" id="KW-1185">Reference proteome</keyword>
<dbReference type="PANTHER" id="PTHR11731:SF202">
    <property type="entry name" value="DIPEPTIDYL PEPTIDASE FAMILY MEMBER 2"/>
    <property type="match status" value="1"/>
</dbReference>
<dbReference type="WBParaSite" id="EVEC_0000348201-mRNA-1">
    <property type="protein sequence ID" value="EVEC_0000348201-mRNA-1"/>
    <property type="gene ID" value="EVEC_0000348201"/>
</dbReference>
<protein>
    <submittedName>
        <fullName evidence="5">Dipeptidyl peptidase 4</fullName>
    </submittedName>
</protein>
<organism evidence="5">
    <name type="scientific">Enterobius vermicularis</name>
    <name type="common">Human pinworm</name>
    <dbReference type="NCBI Taxonomy" id="51028"/>
    <lineage>
        <taxon>Eukaryota</taxon>
        <taxon>Metazoa</taxon>
        <taxon>Ecdysozoa</taxon>
        <taxon>Nematoda</taxon>
        <taxon>Chromadorea</taxon>
        <taxon>Rhabditida</taxon>
        <taxon>Spirurina</taxon>
        <taxon>Oxyuridomorpha</taxon>
        <taxon>Oxyuroidea</taxon>
        <taxon>Oxyuridae</taxon>
        <taxon>Enterobius</taxon>
    </lineage>
</organism>
<evidence type="ECO:0000313" key="5">
    <source>
        <dbReference type="WBParaSite" id="EVEC_0000348201-mRNA-1"/>
    </source>
</evidence>
<dbReference type="GO" id="GO:0008236">
    <property type="term" value="F:serine-type peptidase activity"/>
    <property type="evidence" value="ECO:0007669"/>
    <property type="project" value="InterPro"/>
</dbReference>
<dbReference type="GO" id="GO:0008239">
    <property type="term" value="F:dipeptidyl-peptidase activity"/>
    <property type="evidence" value="ECO:0007669"/>
    <property type="project" value="TreeGrafter"/>
</dbReference>
<dbReference type="GO" id="GO:0006508">
    <property type="term" value="P:proteolysis"/>
    <property type="evidence" value="ECO:0007669"/>
    <property type="project" value="InterPro"/>
</dbReference>
<dbReference type="STRING" id="51028.A0A0N4V0N4"/>
<dbReference type="InterPro" id="IPR029058">
    <property type="entry name" value="AB_hydrolase_fold"/>
</dbReference>
<dbReference type="SUPFAM" id="SSF82171">
    <property type="entry name" value="DPP6 N-terminal domain-like"/>
    <property type="match status" value="1"/>
</dbReference>
<sequence>MRWFAKEDLITSDDYGNILLLKESKGFKNPLILVSQGSFPNNVGFFSDALISADGRYFAVPKNSLSNFRYSNLAVYEIYEYNNGTISSGYKAESAEVSDNYLQLFVWNPLSGSNDYVTVYGNNIYYHPSPENNNITIPVTTTGGPFRYNGVADWLYEGSVQESFPEEIFANSHAIWWSPSGNLIAYASFDDSSVELSQTILFKTKVFLKFCFLLWIPHHTYEHPNPVHDVYPYPTTGTKQNPVVALWVWNKKTKKTESVAKPRELNNQNKNGAYLFSVQWIEQVADNANSAVQHLLLTVWANRPQNETYISLCNPSEDCSESALRVQKVSFDIDGRKLWAEPSDFKDLQIRSYSGGSYDVSEIVGYAKDRDEIYAGPNTASSKAETPWELLTFLANNRQYIIITIDATGSANRGWNVKEEIYKNLGGPEINDQIDILRKLLAKYPFMDKNRVAAFGWSYGGFVTLHIGGRDGGKTVKCVVAVAPVVSFLYYDSAYSERYMGMVEDNMFAYENENNENWFKVYPNEGHSLHNTINHLYHEVDKFLHHDCFGFKGS</sequence>
<dbReference type="InterPro" id="IPR050278">
    <property type="entry name" value="Serine_Prot_S9B/DPPIV"/>
</dbReference>
<evidence type="ECO:0000313" key="4">
    <source>
        <dbReference type="Proteomes" id="UP000274131"/>
    </source>
</evidence>
<dbReference type="Proteomes" id="UP000274131">
    <property type="component" value="Unassembled WGS sequence"/>
</dbReference>
<evidence type="ECO:0000259" key="2">
    <source>
        <dbReference type="Pfam" id="PF00930"/>
    </source>
</evidence>
<reference evidence="3 4" key="2">
    <citation type="submission" date="2018-10" db="EMBL/GenBank/DDBJ databases">
        <authorList>
            <consortium name="Pathogen Informatics"/>
        </authorList>
    </citation>
    <scope>NUCLEOTIDE SEQUENCE [LARGE SCALE GENOMIC DNA]</scope>
</reference>
<dbReference type="Pfam" id="PF00326">
    <property type="entry name" value="Peptidase_S9"/>
    <property type="match status" value="1"/>
</dbReference>
<dbReference type="GO" id="GO:0005886">
    <property type="term" value="C:plasma membrane"/>
    <property type="evidence" value="ECO:0007669"/>
    <property type="project" value="TreeGrafter"/>
</dbReference>
<dbReference type="Gene3D" id="3.40.50.1820">
    <property type="entry name" value="alpha/beta hydrolase"/>
    <property type="match status" value="1"/>
</dbReference>
<name>A0A0N4V0N4_ENTVE</name>
<gene>
    <name evidence="3" type="ORF">EVEC_LOCUS3190</name>
</gene>
<proteinExistence type="predicted"/>
<dbReference type="EMBL" id="UXUI01007529">
    <property type="protein sequence ID" value="VDD88047.1"/>
    <property type="molecule type" value="Genomic_DNA"/>
</dbReference>
<dbReference type="SUPFAM" id="SSF53474">
    <property type="entry name" value="alpha/beta-Hydrolases"/>
    <property type="match status" value="1"/>
</dbReference>
<evidence type="ECO:0000259" key="1">
    <source>
        <dbReference type="Pfam" id="PF00326"/>
    </source>
</evidence>
<dbReference type="OrthoDB" id="16520at2759"/>
<feature type="domain" description="Peptidase S9 prolyl oligopeptidase catalytic" evidence="1">
    <location>
        <begin position="394"/>
        <end position="506"/>
    </location>
</feature>
<dbReference type="InterPro" id="IPR002469">
    <property type="entry name" value="Peptidase_S9B_N"/>
</dbReference>
<dbReference type="Gene3D" id="2.140.10.30">
    <property type="entry name" value="Dipeptidylpeptidase IV, N-terminal domain"/>
    <property type="match status" value="1"/>
</dbReference>
<evidence type="ECO:0000313" key="3">
    <source>
        <dbReference type="EMBL" id="VDD88047.1"/>
    </source>
</evidence>
<dbReference type="InterPro" id="IPR001375">
    <property type="entry name" value="Peptidase_S9_cat"/>
</dbReference>
<accession>A0A0N4V0N4</accession>
<reference evidence="5" key="1">
    <citation type="submission" date="2017-02" db="UniProtKB">
        <authorList>
            <consortium name="WormBaseParasite"/>
        </authorList>
    </citation>
    <scope>IDENTIFICATION</scope>
</reference>